<dbReference type="EMBL" id="CP011801">
    <property type="protein sequence ID" value="ALA58147.1"/>
    <property type="molecule type" value="Genomic_DNA"/>
</dbReference>
<reference evidence="2 3" key="1">
    <citation type="journal article" date="2015" name="Proc. Natl. Acad. Sci. U.S.A.">
        <title>Expanded metabolic versatility of ubiquitous nitrite-oxidizing bacteria from the genus Nitrospira.</title>
        <authorList>
            <person name="Koch H."/>
            <person name="Lucker S."/>
            <person name="Albertsen M."/>
            <person name="Kitzinger K."/>
            <person name="Herbold C."/>
            <person name="Spieck E."/>
            <person name="Nielsen P.H."/>
            <person name="Wagner M."/>
            <person name="Daims H."/>
        </authorList>
    </citation>
    <scope>NUCLEOTIDE SEQUENCE [LARGE SCALE GENOMIC DNA]</scope>
    <source>
        <strain evidence="2 3">NSP M-1</strain>
    </source>
</reference>
<organism evidence="2 3">
    <name type="scientific">Nitrospira moscoviensis</name>
    <dbReference type="NCBI Taxonomy" id="42253"/>
    <lineage>
        <taxon>Bacteria</taxon>
        <taxon>Pseudomonadati</taxon>
        <taxon>Nitrospirota</taxon>
        <taxon>Nitrospiria</taxon>
        <taxon>Nitrospirales</taxon>
        <taxon>Nitrospiraceae</taxon>
        <taxon>Nitrospira</taxon>
    </lineage>
</organism>
<protein>
    <recommendedName>
        <fullName evidence="4">Lipoprotein</fullName>
    </recommendedName>
</protein>
<dbReference type="AlphaFoldDB" id="A0A0K2GC08"/>
<name>A0A0K2GC08_NITMO</name>
<dbReference type="Proteomes" id="UP000069205">
    <property type="component" value="Chromosome"/>
</dbReference>
<keyword evidence="1" id="KW-0812">Transmembrane</keyword>
<dbReference type="PATRIC" id="fig|42253.5.peg.1699"/>
<dbReference type="PROSITE" id="PS51257">
    <property type="entry name" value="PROKAR_LIPOPROTEIN"/>
    <property type="match status" value="1"/>
</dbReference>
<sequence>MYSTRFKNISTAIRPLALVIAGLLVGGCGGGTMFALKDAGHQIKPTSVSVITGGSEEADLKLAEYLTKELKERTTLQVVEQSDVSKAIPSYPLTIKSVEERDGEVAWVDPSEKPKLDKIQTKLKTNYMFVIWSKGLTKTTTCSNQGGCTNTYSTNVYGNMLEYPAGKIVSHTAFNKRNSDSFLQLFRPKGYYVDELLKNSAEDIVDEFIKVTNTGKKK</sequence>
<proteinExistence type="predicted"/>
<accession>A0A0K2GC08</accession>
<dbReference type="RefSeq" id="WP_053379349.1">
    <property type="nucleotide sequence ID" value="NZ_CP011801.1"/>
</dbReference>
<evidence type="ECO:0008006" key="4">
    <source>
        <dbReference type="Google" id="ProtNLM"/>
    </source>
</evidence>
<gene>
    <name evidence="2" type="ORF">NITMOv2_1727</name>
</gene>
<evidence type="ECO:0000256" key="1">
    <source>
        <dbReference type="SAM" id="Phobius"/>
    </source>
</evidence>
<keyword evidence="1" id="KW-1133">Transmembrane helix</keyword>
<feature type="transmembrane region" description="Helical" evidence="1">
    <location>
        <begin position="12"/>
        <end position="36"/>
    </location>
</feature>
<keyword evidence="1" id="KW-0472">Membrane</keyword>
<dbReference type="KEGG" id="nmv:NITMOv2_1727"/>
<evidence type="ECO:0000313" key="2">
    <source>
        <dbReference type="EMBL" id="ALA58147.1"/>
    </source>
</evidence>
<evidence type="ECO:0000313" key="3">
    <source>
        <dbReference type="Proteomes" id="UP000069205"/>
    </source>
</evidence>
<keyword evidence="3" id="KW-1185">Reference proteome</keyword>